<evidence type="ECO:0000313" key="1">
    <source>
        <dbReference type="EMBL" id="NVM94627.1"/>
    </source>
</evidence>
<keyword evidence="2" id="KW-1185">Reference proteome</keyword>
<organism evidence="1 2">
    <name type="scientific">Arthrobacter wenxiniae</name>
    <dbReference type="NCBI Taxonomy" id="2713570"/>
    <lineage>
        <taxon>Bacteria</taxon>
        <taxon>Bacillati</taxon>
        <taxon>Actinomycetota</taxon>
        <taxon>Actinomycetes</taxon>
        <taxon>Micrococcales</taxon>
        <taxon>Micrococcaceae</taxon>
        <taxon>Arthrobacter</taxon>
    </lineage>
</organism>
<dbReference type="RefSeq" id="WP_176634363.1">
    <property type="nucleotide sequence ID" value="NZ_JAAMFM010000007.1"/>
</dbReference>
<protein>
    <submittedName>
        <fullName evidence="1">Uncharacterized protein</fullName>
    </submittedName>
</protein>
<sequence length="103" mass="11561">MSQYRRPSFPTLAYRDGHGLPIEYGRRWDSGSAPGDAYSRTSNLQRFAPLHNAATALVEWLQATVDVAVQDRPVAANELLPQPERVRQGRIRLPPHGNCSPWP</sequence>
<reference evidence="1 2" key="1">
    <citation type="submission" date="2020-02" db="EMBL/GenBank/DDBJ databases">
        <title>Genome sequence of strain AETb3-4.</title>
        <authorList>
            <person name="Gao J."/>
            <person name="Zhang X."/>
        </authorList>
    </citation>
    <scope>NUCLEOTIDE SEQUENCE [LARGE SCALE GENOMIC DNA]</scope>
    <source>
        <strain evidence="1 2">AETb3-4</strain>
    </source>
</reference>
<proteinExistence type="predicted"/>
<dbReference type="AlphaFoldDB" id="A0A7Y7LY68"/>
<dbReference type="Pfam" id="PF19736">
    <property type="entry name" value="DUF6226"/>
    <property type="match status" value="1"/>
</dbReference>
<comment type="caution">
    <text evidence="1">The sequence shown here is derived from an EMBL/GenBank/DDBJ whole genome shotgun (WGS) entry which is preliminary data.</text>
</comment>
<name>A0A7Y7LY68_9MICC</name>
<gene>
    <name evidence="1" type="ORF">G6034_06830</name>
</gene>
<evidence type="ECO:0000313" key="2">
    <source>
        <dbReference type="Proteomes" id="UP000543556"/>
    </source>
</evidence>
<dbReference type="EMBL" id="JAAMFM010000007">
    <property type="protein sequence ID" value="NVM94627.1"/>
    <property type="molecule type" value="Genomic_DNA"/>
</dbReference>
<accession>A0A7Y7LY68</accession>
<dbReference type="InterPro" id="IPR045773">
    <property type="entry name" value="DUF6226"/>
</dbReference>
<dbReference type="Proteomes" id="UP000543556">
    <property type="component" value="Unassembled WGS sequence"/>
</dbReference>